<accession>A0ABT8DB69</accession>
<feature type="chain" id="PRO_5045644641" evidence="6">
    <location>
        <begin position="21"/>
        <end position="294"/>
    </location>
</feature>
<comment type="subcellular location">
    <subcellularLocation>
        <location evidence="1">Cell envelope</location>
    </subcellularLocation>
</comment>
<dbReference type="SUPFAM" id="SSF53807">
    <property type="entry name" value="Helical backbone' metal receptor"/>
    <property type="match status" value="1"/>
</dbReference>
<dbReference type="InterPro" id="IPR002491">
    <property type="entry name" value="ABC_transptr_periplasmic_BD"/>
</dbReference>
<keyword evidence="3" id="KW-0813">Transport</keyword>
<evidence type="ECO:0000256" key="3">
    <source>
        <dbReference type="ARBA" id="ARBA00022448"/>
    </source>
</evidence>
<keyword evidence="4" id="KW-0406">Ion transport</keyword>
<dbReference type="EMBL" id="JAUFRC010000002">
    <property type="protein sequence ID" value="MDN3713745.1"/>
    <property type="molecule type" value="Genomic_DNA"/>
</dbReference>
<dbReference type="PROSITE" id="PS50983">
    <property type="entry name" value="FE_B12_PBP"/>
    <property type="match status" value="1"/>
</dbReference>
<dbReference type="CDD" id="cd01140">
    <property type="entry name" value="FatB"/>
    <property type="match status" value="1"/>
</dbReference>
<comment type="caution">
    <text evidence="8">The sequence shown here is derived from an EMBL/GenBank/DDBJ whole genome shotgun (WGS) entry which is preliminary data.</text>
</comment>
<keyword evidence="5 6" id="KW-0732">Signal</keyword>
<dbReference type="PANTHER" id="PTHR30532:SF28">
    <property type="entry name" value="PETROBACTIN-BINDING PROTEIN YCLQ"/>
    <property type="match status" value="1"/>
</dbReference>
<evidence type="ECO:0000313" key="8">
    <source>
        <dbReference type="EMBL" id="MDN3713745.1"/>
    </source>
</evidence>
<comment type="similarity">
    <text evidence="2">Belongs to the bacterial solute-binding protein 8 family.</text>
</comment>
<gene>
    <name evidence="8" type="ORF">QWZ10_21885</name>
</gene>
<protein>
    <submittedName>
        <fullName evidence="8">Siderophore ABC transporter substrate-binding protein</fullName>
    </submittedName>
</protein>
<feature type="signal peptide" evidence="6">
    <location>
        <begin position="1"/>
        <end position="20"/>
    </location>
</feature>
<evidence type="ECO:0000313" key="9">
    <source>
        <dbReference type="Proteomes" id="UP001243846"/>
    </source>
</evidence>
<organism evidence="8 9">
    <name type="scientific">Paracoccus cavernae</name>
    <dbReference type="NCBI Taxonomy" id="1571207"/>
    <lineage>
        <taxon>Bacteria</taxon>
        <taxon>Pseudomonadati</taxon>
        <taxon>Pseudomonadota</taxon>
        <taxon>Alphaproteobacteria</taxon>
        <taxon>Rhodobacterales</taxon>
        <taxon>Paracoccaceae</taxon>
        <taxon>Paracoccus</taxon>
    </lineage>
</organism>
<sequence>MRRFVTAAAMAAGLALPALAEPTLETARGPLELDGAPQKLIVMDVAAVDTLQAMDVAITGMPDKINLSYVKTDGITPVGTLFEPNLETIAGIAPDLIIVGGRSAAKFDAVGQVGKAADMTIGPDLITEAKARITTYGTVFDKADKAAEMNATLDDKLAKLRAAAEGKGALLVMLTNGPKMSAYGKGSRFGWIHDATQMPEAATGLEVSGHGAAISPEFIAETNPDWIFVLDRGQAVAQDGQSAAETLATPLIEGTDAFKNQRIVYLPASEMYLGGGGYQALNKMLDTMTEALSK</sequence>
<evidence type="ECO:0000256" key="5">
    <source>
        <dbReference type="ARBA" id="ARBA00022729"/>
    </source>
</evidence>
<keyword evidence="9" id="KW-1185">Reference proteome</keyword>
<evidence type="ECO:0000256" key="6">
    <source>
        <dbReference type="SAM" id="SignalP"/>
    </source>
</evidence>
<dbReference type="RefSeq" id="WP_377688109.1">
    <property type="nucleotide sequence ID" value="NZ_JBHMDZ010000048.1"/>
</dbReference>
<dbReference type="InterPro" id="IPR051313">
    <property type="entry name" value="Bact_iron-sidero_bind"/>
</dbReference>
<feature type="domain" description="Fe/B12 periplasmic-binding" evidence="7">
    <location>
        <begin position="39"/>
        <end position="294"/>
    </location>
</feature>
<dbReference type="Pfam" id="PF01497">
    <property type="entry name" value="Peripla_BP_2"/>
    <property type="match status" value="1"/>
</dbReference>
<keyword evidence="4" id="KW-0408">Iron</keyword>
<dbReference type="Proteomes" id="UP001243846">
    <property type="component" value="Unassembled WGS sequence"/>
</dbReference>
<evidence type="ECO:0000256" key="4">
    <source>
        <dbReference type="ARBA" id="ARBA00022496"/>
    </source>
</evidence>
<dbReference type="InterPro" id="IPR033870">
    <property type="entry name" value="FatB"/>
</dbReference>
<evidence type="ECO:0000256" key="1">
    <source>
        <dbReference type="ARBA" id="ARBA00004196"/>
    </source>
</evidence>
<evidence type="ECO:0000256" key="2">
    <source>
        <dbReference type="ARBA" id="ARBA00008814"/>
    </source>
</evidence>
<keyword evidence="4" id="KW-0410">Iron transport</keyword>
<dbReference type="Gene3D" id="3.40.50.1980">
    <property type="entry name" value="Nitrogenase molybdenum iron protein domain"/>
    <property type="match status" value="2"/>
</dbReference>
<dbReference type="PANTHER" id="PTHR30532">
    <property type="entry name" value="IRON III DICITRATE-BINDING PERIPLASMIC PROTEIN"/>
    <property type="match status" value="1"/>
</dbReference>
<evidence type="ECO:0000259" key="7">
    <source>
        <dbReference type="PROSITE" id="PS50983"/>
    </source>
</evidence>
<name>A0ABT8DB69_9RHOB</name>
<proteinExistence type="inferred from homology"/>
<reference evidence="9" key="1">
    <citation type="journal article" date="2019" name="Int. J. Syst. Evol. Microbiol.">
        <title>The Global Catalogue of Microorganisms (GCM) 10K type strain sequencing project: providing services to taxonomists for standard genome sequencing and annotation.</title>
        <authorList>
            <consortium name="The Broad Institute Genomics Platform"/>
            <consortium name="The Broad Institute Genome Sequencing Center for Infectious Disease"/>
            <person name="Wu L."/>
            <person name="Ma J."/>
        </authorList>
    </citation>
    <scope>NUCLEOTIDE SEQUENCE [LARGE SCALE GENOMIC DNA]</scope>
    <source>
        <strain evidence="9">CECT 8482</strain>
    </source>
</reference>